<dbReference type="Proteomes" id="UP000019194">
    <property type="component" value="Unassembled WGS sequence"/>
</dbReference>
<evidence type="ECO:0000313" key="1">
    <source>
        <dbReference type="EMBL" id="CDL36425.1"/>
    </source>
</evidence>
<comment type="caution">
    <text evidence="1">The sequence shown here is derived from an EMBL/GenBank/DDBJ whole genome shotgun (WGS) entry which is preliminary data.</text>
</comment>
<dbReference type="EMBL" id="CBWP010000012">
    <property type="protein sequence ID" value="CDL36425.1"/>
    <property type="molecule type" value="Genomic_DNA"/>
</dbReference>
<dbReference type="AlphaFoldDB" id="A0A7G2IHB9"/>
<proteinExistence type="predicted"/>
<evidence type="ECO:0000313" key="2">
    <source>
        <dbReference type="Proteomes" id="UP000019194"/>
    </source>
</evidence>
<accession>A0A7G2IHB9</accession>
<reference evidence="1 2" key="1">
    <citation type="submission" date="2013-10" db="EMBL/GenBank/DDBJ databases">
        <title>Antibiotic resistance diversity of beta-lactamase producers in the General Hospital Vienna.</title>
        <authorList>
            <person name="Barisic I."/>
            <person name="Mitteregger D."/>
            <person name="Hirschl A.M."/>
            <person name="Noehammer C."/>
            <person name="Wiesinger-Mayr H."/>
        </authorList>
    </citation>
    <scope>NUCLEOTIDE SEQUENCE [LARGE SCALE GENOMIC DNA]</scope>
    <source>
        <strain evidence="1 2">ISC11</strain>
    </source>
</reference>
<name>A0A7G2IHB9_CITFR</name>
<sequence>MAGFNFLEKLGNKLLAMFVIEILFCYARHLCRVFNNFKNHNY</sequence>
<protein>
    <submittedName>
        <fullName evidence="1">Uncharacterized protein</fullName>
    </submittedName>
</protein>
<organism evidence="1 2">
    <name type="scientific">Citrobacter freundii</name>
    <dbReference type="NCBI Taxonomy" id="546"/>
    <lineage>
        <taxon>Bacteria</taxon>
        <taxon>Pseudomonadati</taxon>
        <taxon>Pseudomonadota</taxon>
        <taxon>Gammaproteobacteria</taxon>
        <taxon>Enterobacterales</taxon>
        <taxon>Enterobacteriaceae</taxon>
        <taxon>Citrobacter</taxon>
        <taxon>Citrobacter freundii complex</taxon>
    </lineage>
</organism>